<protein>
    <recommendedName>
        <fullName evidence="6 16">NADPH:adrenodoxin oxidoreductase, mitochondrial</fullName>
        <ecNumber evidence="5 16">1.18.1.6</ecNumber>
    </recommendedName>
</protein>
<feature type="binding site" evidence="17">
    <location>
        <position position="57"/>
    </location>
    <ligand>
        <name>FAD</name>
        <dbReference type="ChEBI" id="CHEBI:57692"/>
    </ligand>
</feature>
<organism evidence="20 21">
    <name type="scientific">Megalurothrips usitatus</name>
    <name type="common">bean blossom thrips</name>
    <dbReference type="NCBI Taxonomy" id="439358"/>
    <lineage>
        <taxon>Eukaryota</taxon>
        <taxon>Metazoa</taxon>
        <taxon>Ecdysozoa</taxon>
        <taxon>Arthropoda</taxon>
        <taxon>Hexapoda</taxon>
        <taxon>Insecta</taxon>
        <taxon>Pterygota</taxon>
        <taxon>Neoptera</taxon>
        <taxon>Paraneoptera</taxon>
        <taxon>Thysanoptera</taxon>
        <taxon>Terebrantia</taxon>
        <taxon>Thripoidea</taxon>
        <taxon>Thripidae</taxon>
        <taxon>Megalurothrips</taxon>
    </lineage>
</organism>
<dbReference type="InterPro" id="IPR055275">
    <property type="entry name" value="Ferredox_Rdtase"/>
</dbReference>
<dbReference type="EC" id="1.18.1.6" evidence="5 16"/>
<comment type="similarity">
    <text evidence="4 16">Belongs to the ferredoxin--NADP reductase type 1 family.</text>
</comment>
<evidence type="ECO:0000256" key="14">
    <source>
        <dbReference type="ARBA" id="ARBA00023128"/>
    </source>
</evidence>
<evidence type="ECO:0000256" key="7">
    <source>
        <dbReference type="ARBA" id="ARBA00022448"/>
    </source>
</evidence>
<feature type="binding site" evidence="17">
    <location>
        <position position="377"/>
    </location>
    <ligand>
        <name>FAD</name>
        <dbReference type="ChEBI" id="CHEBI:57692"/>
    </ligand>
</feature>
<dbReference type="Gene3D" id="3.50.50.60">
    <property type="entry name" value="FAD/NAD(P)-binding domain"/>
    <property type="match status" value="1"/>
</dbReference>
<feature type="binding site" evidence="18">
    <location>
        <position position="384"/>
    </location>
    <ligand>
        <name>NADP(+)</name>
        <dbReference type="ChEBI" id="CHEBI:58349"/>
    </ligand>
</feature>
<comment type="caution">
    <text evidence="20">The sequence shown here is derived from an EMBL/GenBank/DDBJ whole genome shotgun (WGS) entry which is preliminary data.</text>
</comment>
<evidence type="ECO:0000256" key="2">
    <source>
        <dbReference type="ARBA" id="ARBA00004173"/>
    </source>
</evidence>
<dbReference type="PANTHER" id="PTHR48467">
    <property type="entry name" value="GLUTAMATE SYNTHASE 1 [NADH], CHLOROPLASTIC-LIKE"/>
    <property type="match status" value="1"/>
</dbReference>
<name>A0AAV7X968_9NEOP</name>
<gene>
    <name evidence="20" type="ORF">ONE63_002514</name>
</gene>
<evidence type="ECO:0000256" key="4">
    <source>
        <dbReference type="ARBA" id="ARBA00008312"/>
    </source>
</evidence>
<dbReference type="InterPro" id="IPR023753">
    <property type="entry name" value="FAD/NAD-binding_dom"/>
</dbReference>
<keyword evidence="14 16" id="KW-0496">Mitochondrion</keyword>
<evidence type="ECO:0000256" key="1">
    <source>
        <dbReference type="ARBA" id="ARBA00001974"/>
    </source>
</evidence>
<dbReference type="EMBL" id="JAPTSV010000012">
    <property type="protein sequence ID" value="KAJ1522206.1"/>
    <property type="molecule type" value="Genomic_DNA"/>
</dbReference>
<evidence type="ECO:0000256" key="9">
    <source>
        <dbReference type="ARBA" id="ARBA00022827"/>
    </source>
</evidence>
<dbReference type="PANTHER" id="PTHR48467:SF1">
    <property type="entry name" value="GLUTAMATE SYNTHASE 1 [NADH], CHLOROPLASTIC-LIKE"/>
    <property type="match status" value="1"/>
</dbReference>
<dbReference type="Gene3D" id="3.40.50.720">
    <property type="entry name" value="NAD(P)-binding Rossmann-like Domain"/>
    <property type="match status" value="1"/>
</dbReference>
<feature type="binding site" evidence="18">
    <location>
        <begin position="172"/>
        <end position="175"/>
    </location>
    <ligand>
        <name>NADP(+)</name>
        <dbReference type="ChEBI" id="CHEBI:58349"/>
    </ligand>
</feature>
<dbReference type="Proteomes" id="UP001075354">
    <property type="component" value="Chromosome 12"/>
</dbReference>
<comment type="subcellular location">
    <subcellularLocation>
        <location evidence="2 16">Mitochondrion</location>
    </subcellularLocation>
</comment>
<evidence type="ECO:0000256" key="12">
    <source>
        <dbReference type="ARBA" id="ARBA00022982"/>
    </source>
</evidence>
<keyword evidence="10 16" id="KW-0521">NADP</keyword>
<evidence type="ECO:0000256" key="3">
    <source>
        <dbReference type="ARBA" id="ARBA00004731"/>
    </source>
</evidence>
<evidence type="ECO:0000256" key="10">
    <source>
        <dbReference type="ARBA" id="ARBA00022857"/>
    </source>
</evidence>
<evidence type="ECO:0000256" key="17">
    <source>
        <dbReference type="PIRSR" id="PIRSR000362-1"/>
    </source>
</evidence>
<feature type="binding site" evidence="17">
    <location>
        <position position="65"/>
    </location>
    <ligand>
        <name>FAD</name>
        <dbReference type="ChEBI" id="CHEBI:57692"/>
    </ligand>
</feature>
<keyword evidence="12" id="KW-0249">Electron transport</keyword>
<dbReference type="SUPFAM" id="SSF51971">
    <property type="entry name" value="Nucleotide-binding domain"/>
    <property type="match status" value="1"/>
</dbReference>
<feature type="binding site" evidence="17">
    <location>
        <position position="101"/>
    </location>
    <ligand>
        <name>FAD</name>
        <dbReference type="ChEBI" id="CHEBI:57692"/>
    </ligand>
</feature>
<dbReference type="Pfam" id="PF07992">
    <property type="entry name" value="Pyr_redox_2"/>
    <property type="match status" value="1"/>
</dbReference>
<dbReference type="FunFam" id="3.50.50.60:FF:000036">
    <property type="entry name" value="NADPH:adrenodoxin oxidoreductase, mitochondrial"/>
    <property type="match status" value="1"/>
</dbReference>
<evidence type="ECO:0000256" key="13">
    <source>
        <dbReference type="ARBA" id="ARBA00023002"/>
    </source>
</evidence>
<keyword evidence="21" id="KW-1185">Reference proteome</keyword>
<sequence>MLRCMSHSLTIFGRSITTSAVHNKGAKICVVGGGPAGFYAAQHIVKAAPDCEVDIFERLPVPFGLVRFGVAPDHPEVKNVINTFTKTARNPQVRFIGNVSLGTDVSLQELKTAYHAVILTYGAEQDKTFGIPGESLSNVLAAREFVGWYNGLPQNKNLLVDLNDEAVVILGQGNVAVDAARILLTPIDELKKTDITEHALAGLASSRVKTVYLVGRRGPLQVAFTIKELREMVNLKGCSSVFEKRHFDGVPEMVPKLVRPRKRLTELLVKAALETEPSIDTSSKIFKPLFMRSPLSFQGSTSVTGVELGLNSLHGADLENQQAIPTGEKEIINCGLALRSIGYRSVCADPSIPFDNKKGKVINEHGRVEKGVYSAGWLSTGPVGVILSTMSNAFETGANVVEDIKKKVLDTTESKPGYSSIRSKLDSKGIQVVSFAGWERIDEEEMRRGKMLGKPREKITDVQEMLQVADKGDTIAVKG</sequence>
<dbReference type="GO" id="GO:0005739">
    <property type="term" value="C:mitochondrion"/>
    <property type="evidence" value="ECO:0007669"/>
    <property type="project" value="UniProtKB-SubCell"/>
</dbReference>
<evidence type="ECO:0000256" key="11">
    <source>
        <dbReference type="ARBA" id="ARBA00022946"/>
    </source>
</evidence>
<dbReference type="AlphaFoldDB" id="A0AAV7X968"/>
<dbReference type="InterPro" id="IPR036188">
    <property type="entry name" value="FAD/NAD-bd_sf"/>
</dbReference>
<dbReference type="GO" id="GO:0016491">
    <property type="term" value="F:oxidoreductase activity"/>
    <property type="evidence" value="ECO:0007669"/>
    <property type="project" value="UniProtKB-KW"/>
</dbReference>
<evidence type="ECO:0000259" key="19">
    <source>
        <dbReference type="Pfam" id="PF07992"/>
    </source>
</evidence>
<accession>A0AAV7X968</accession>
<evidence type="ECO:0000256" key="5">
    <source>
        <dbReference type="ARBA" id="ARBA00013219"/>
    </source>
</evidence>
<comment type="pathway">
    <text evidence="3">Steroid metabolism; cholesterol metabolism.</text>
</comment>
<evidence type="ECO:0000313" key="20">
    <source>
        <dbReference type="EMBL" id="KAJ1522206.1"/>
    </source>
</evidence>
<feature type="binding site" evidence="18">
    <location>
        <begin position="216"/>
        <end position="217"/>
    </location>
    <ligand>
        <name>NADP(+)</name>
        <dbReference type="ChEBI" id="CHEBI:58349"/>
    </ligand>
</feature>
<evidence type="ECO:0000256" key="8">
    <source>
        <dbReference type="ARBA" id="ARBA00022630"/>
    </source>
</evidence>
<evidence type="ECO:0000256" key="18">
    <source>
        <dbReference type="PIRSR" id="PIRSR000362-2"/>
    </source>
</evidence>
<feature type="binding site" evidence="17">
    <location>
        <begin position="384"/>
        <end position="386"/>
    </location>
    <ligand>
        <name>FAD</name>
        <dbReference type="ChEBI" id="CHEBI:57692"/>
    </ligand>
</feature>
<reference evidence="20" key="1">
    <citation type="submission" date="2022-12" db="EMBL/GenBank/DDBJ databases">
        <title>Chromosome-level genome assembly of the bean flower thrips Megalurothrips usitatus.</title>
        <authorList>
            <person name="Ma L."/>
            <person name="Liu Q."/>
            <person name="Li H."/>
            <person name="Cai W."/>
        </authorList>
    </citation>
    <scope>NUCLEOTIDE SEQUENCE</scope>
    <source>
        <strain evidence="20">Cailab_2022a</strain>
    </source>
</reference>
<keyword evidence="8 16" id="KW-0285">Flavoprotein</keyword>
<proteinExistence type="inferred from homology"/>
<evidence type="ECO:0000256" key="16">
    <source>
        <dbReference type="PIRNR" id="PIRNR000362"/>
    </source>
</evidence>
<keyword evidence="9 16" id="KW-0274">FAD</keyword>
<feature type="domain" description="FAD/NAD(P)-binding" evidence="19">
    <location>
        <begin position="27"/>
        <end position="183"/>
    </location>
</feature>
<dbReference type="PRINTS" id="PR00419">
    <property type="entry name" value="ADXRDTASE"/>
</dbReference>
<evidence type="ECO:0000256" key="15">
    <source>
        <dbReference type="ARBA" id="ARBA00048933"/>
    </source>
</evidence>
<feature type="binding site" evidence="18">
    <location>
        <position position="228"/>
    </location>
    <ligand>
        <name>NADP(+)</name>
        <dbReference type="ChEBI" id="CHEBI:58349"/>
    </ligand>
</feature>
<dbReference type="PIRSF" id="PIRSF000362">
    <property type="entry name" value="FNR"/>
    <property type="match status" value="1"/>
</dbReference>
<evidence type="ECO:0000313" key="21">
    <source>
        <dbReference type="Proteomes" id="UP001075354"/>
    </source>
</evidence>
<keyword evidence="7" id="KW-0813">Transport</keyword>
<feature type="binding site" evidence="17">
    <location>
        <position position="36"/>
    </location>
    <ligand>
        <name>FAD</name>
        <dbReference type="ChEBI" id="CHEBI:57692"/>
    </ligand>
</feature>
<evidence type="ECO:0000256" key="6">
    <source>
        <dbReference type="ARBA" id="ARBA00016287"/>
    </source>
</evidence>
<dbReference type="InterPro" id="IPR021163">
    <property type="entry name" value="Ferredox_Rdtase_adrenod"/>
</dbReference>
<comment type="catalytic activity">
    <reaction evidence="15 16">
        <text>2 reduced [adrenodoxin] + NADP(+) + H(+) = 2 oxidized [adrenodoxin] + NADPH</text>
        <dbReference type="Rhea" id="RHEA:42312"/>
        <dbReference type="Rhea" id="RHEA-COMP:9998"/>
        <dbReference type="Rhea" id="RHEA-COMP:9999"/>
        <dbReference type="ChEBI" id="CHEBI:15378"/>
        <dbReference type="ChEBI" id="CHEBI:33737"/>
        <dbReference type="ChEBI" id="CHEBI:33738"/>
        <dbReference type="ChEBI" id="CHEBI:57783"/>
        <dbReference type="ChEBI" id="CHEBI:58349"/>
        <dbReference type="EC" id="1.18.1.6"/>
    </reaction>
</comment>
<comment type="cofactor">
    <cofactor evidence="1 16 17">
        <name>FAD</name>
        <dbReference type="ChEBI" id="CHEBI:57692"/>
    </cofactor>
</comment>
<keyword evidence="13 16" id="KW-0560">Oxidoreductase</keyword>
<keyword evidence="11" id="KW-0809">Transit peptide</keyword>